<feature type="region of interest" description="Disordered" evidence="1">
    <location>
        <begin position="16"/>
        <end position="42"/>
    </location>
</feature>
<evidence type="ECO:0000313" key="2">
    <source>
        <dbReference type="EMBL" id="CAD9603677.1"/>
    </source>
</evidence>
<dbReference type="EMBL" id="HBGY01028408">
    <property type="protein sequence ID" value="CAD9603677.1"/>
    <property type="molecule type" value="Transcribed_RNA"/>
</dbReference>
<reference evidence="2" key="1">
    <citation type="submission" date="2021-01" db="EMBL/GenBank/DDBJ databases">
        <authorList>
            <person name="Corre E."/>
            <person name="Pelletier E."/>
            <person name="Niang G."/>
            <person name="Scheremetjew M."/>
            <person name="Finn R."/>
            <person name="Kale V."/>
            <person name="Holt S."/>
            <person name="Cochrane G."/>
            <person name="Meng A."/>
            <person name="Brown T."/>
            <person name="Cohen L."/>
        </authorList>
    </citation>
    <scope>NUCLEOTIDE SEQUENCE</scope>
    <source>
        <strain evidence="2">B650</strain>
    </source>
</reference>
<accession>A0A7S2LE06</accession>
<evidence type="ECO:0000256" key="1">
    <source>
        <dbReference type="SAM" id="MobiDB-lite"/>
    </source>
</evidence>
<protein>
    <submittedName>
        <fullName evidence="2">Uncharacterized protein</fullName>
    </submittedName>
</protein>
<dbReference type="AlphaFoldDB" id="A0A7S2LE06"/>
<gene>
    <name evidence="2" type="ORF">LDAN0321_LOCUS17547</name>
</gene>
<proteinExistence type="predicted"/>
<sequence>MSGIYELKKDSPGCTGMFWRADPRDSKGAPSDNWPRDGAELKGTVVDVPGKGKYLQVDQIKQKADSGFKAAPAGAFMPFRYSQYFLEEK</sequence>
<name>A0A7S2LE06_9STRA</name>
<organism evidence="2">
    <name type="scientific">Leptocylindrus danicus</name>
    <dbReference type="NCBI Taxonomy" id="163516"/>
    <lineage>
        <taxon>Eukaryota</taxon>
        <taxon>Sar</taxon>
        <taxon>Stramenopiles</taxon>
        <taxon>Ochrophyta</taxon>
        <taxon>Bacillariophyta</taxon>
        <taxon>Coscinodiscophyceae</taxon>
        <taxon>Chaetocerotophycidae</taxon>
        <taxon>Leptocylindrales</taxon>
        <taxon>Leptocylindraceae</taxon>
        <taxon>Leptocylindrus</taxon>
    </lineage>
</organism>